<proteinExistence type="predicted"/>
<dbReference type="SUPFAM" id="SSF56300">
    <property type="entry name" value="Metallo-dependent phosphatases"/>
    <property type="match status" value="1"/>
</dbReference>
<feature type="domain" description="Calcineurin-like phosphoesterase" evidence="1">
    <location>
        <begin position="15"/>
        <end position="222"/>
    </location>
</feature>
<dbReference type="PANTHER" id="PTHR12905:SF16">
    <property type="entry name" value="SER_THR PROTEIN PHOSPHATASE FAMILY PROTEIN (AFU_ORTHOLOGUE AFUA_1G06000)"/>
    <property type="match status" value="1"/>
</dbReference>
<dbReference type="Pfam" id="PF00149">
    <property type="entry name" value="Metallophos"/>
    <property type="match status" value="1"/>
</dbReference>
<protein>
    <submittedName>
        <fullName evidence="2">Rhamnogalacturonate lyase C</fullName>
    </submittedName>
</protein>
<dbReference type="AlphaFoldDB" id="A0AAJ0BMH5"/>
<reference evidence="2" key="1">
    <citation type="submission" date="2023-06" db="EMBL/GenBank/DDBJ databases">
        <title>Genome-scale phylogeny and comparative genomics of the fungal order Sordariales.</title>
        <authorList>
            <consortium name="Lawrence Berkeley National Laboratory"/>
            <person name="Hensen N."/>
            <person name="Bonometti L."/>
            <person name="Westerberg I."/>
            <person name="Brannstrom I.O."/>
            <person name="Guillou S."/>
            <person name="Cros-Aarteil S."/>
            <person name="Calhoun S."/>
            <person name="Haridas S."/>
            <person name="Kuo A."/>
            <person name="Mondo S."/>
            <person name="Pangilinan J."/>
            <person name="Riley R."/>
            <person name="Labutti K."/>
            <person name="Andreopoulos B."/>
            <person name="Lipzen A."/>
            <person name="Chen C."/>
            <person name="Yanf M."/>
            <person name="Daum C."/>
            <person name="Ng V."/>
            <person name="Clum A."/>
            <person name="Steindorff A."/>
            <person name="Ohm R."/>
            <person name="Martin F."/>
            <person name="Silar P."/>
            <person name="Natvig D."/>
            <person name="Lalanne C."/>
            <person name="Gautier V."/>
            <person name="Ament-Velasquez S.L."/>
            <person name="Kruys A."/>
            <person name="Hutchinson M.I."/>
            <person name="Powell A.J."/>
            <person name="Barry K."/>
            <person name="Miller A.N."/>
            <person name="Grigoriev I.V."/>
            <person name="Debuchy R."/>
            <person name="Gladieux P."/>
            <person name="Thoren M.H."/>
            <person name="Johannesson H."/>
        </authorList>
    </citation>
    <scope>NUCLEOTIDE SEQUENCE</scope>
    <source>
        <strain evidence="2">PSN4</strain>
    </source>
</reference>
<dbReference type="InterPro" id="IPR004843">
    <property type="entry name" value="Calcineurin-like_PHP"/>
</dbReference>
<sequence>METSSASTGQTRRTRIVCISDTHNCTIKLPKGDVLIHAGDLTNSGSYSELSKAIQWLEKTDFEVKIVVAGNHDVTLDQPFYSRNWERFHSTEAQDTSRCLSLLQSSESIIYLRHEPATVRLRDSKGPQTGFKVFGSPYSPGSGLWAFGYDDTDDADDKRSEPAASKIWNSIPSDIDILVTHTPPRTYCDTCPRTGQPLGCEHLRQTITRVRPRLHVCGHIHHGRGSRRVRWRAGASGYVEASVEQWEDSNPDPKSTKMSLVDLTARGRNRPLDFYDPEPNLRQDQTRRSIHAQTNSLSTGNVYTTPESCIGPTSSPQRGSSILGNDGRLETCIVNCAVVATNWPHVGGKRLNKAIVVDMYLPTWQC</sequence>
<evidence type="ECO:0000313" key="3">
    <source>
        <dbReference type="Proteomes" id="UP001239445"/>
    </source>
</evidence>
<name>A0AAJ0BMH5_9PEZI</name>
<keyword evidence="2" id="KW-0456">Lyase</keyword>
<evidence type="ECO:0000259" key="1">
    <source>
        <dbReference type="Pfam" id="PF00149"/>
    </source>
</evidence>
<dbReference type="InterPro" id="IPR029052">
    <property type="entry name" value="Metallo-depent_PP-like"/>
</dbReference>
<dbReference type="CDD" id="cd07379">
    <property type="entry name" value="MPP_239FB"/>
    <property type="match status" value="1"/>
</dbReference>
<accession>A0AAJ0BMH5</accession>
<keyword evidence="3" id="KW-1185">Reference proteome</keyword>
<comment type="caution">
    <text evidence="2">The sequence shown here is derived from an EMBL/GenBank/DDBJ whole genome shotgun (WGS) entry which is preliminary data.</text>
</comment>
<dbReference type="PANTHER" id="PTHR12905">
    <property type="entry name" value="METALLOPHOSPHOESTERASE"/>
    <property type="match status" value="1"/>
</dbReference>
<dbReference type="Gene3D" id="3.60.21.10">
    <property type="match status" value="1"/>
</dbReference>
<dbReference type="InterPro" id="IPR051693">
    <property type="entry name" value="UPF0046_metallophosphoest"/>
</dbReference>
<dbReference type="Proteomes" id="UP001239445">
    <property type="component" value="Unassembled WGS sequence"/>
</dbReference>
<dbReference type="EMBL" id="MU839827">
    <property type="protein sequence ID" value="KAK1760652.1"/>
    <property type="molecule type" value="Genomic_DNA"/>
</dbReference>
<dbReference type="GO" id="GO:0016787">
    <property type="term" value="F:hydrolase activity"/>
    <property type="evidence" value="ECO:0007669"/>
    <property type="project" value="InterPro"/>
</dbReference>
<organism evidence="2 3">
    <name type="scientific">Echria macrotheca</name>
    <dbReference type="NCBI Taxonomy" id="438768"/>
    <lineage>
        <taxon>Eukaryota</taxon>
        <taxon>Fungi</taxon>
        <taxon>Dikarya</taxon>
        <taxon>Ascomycota</taxon>
        <taxon>Pezizomycotina</taxon>
        <taxon>Sordariomycetes</taxon>
        <taxon>Sordariomycetidae</taxon>
        <taxon>Sordariales</taxon>
        <taxon>Schizotheciaceae</taxon>
        <taxon>Echria</taxon>
    </lineage>
</organism>
<evidence type="ECO:0000313" key="2">
    <source>
        <dbReference type="EMBL" id="KAK1760652.1"/>
    </source>
</evidence>
<gene>
    <name evidence="2" type="ORF">QBC47DRAFT_419338</name>
</gene>
<dbReference type="GO" id="GO:0016829">
    <property type="term" value="F:lyase activity"/>
    <property type="evidence" value="ECO:0007669"/>
    <property type="project" value="UniProtKB-KW"/>
</dbReference>